<dbReference type="GO" id="GO:0006508">
    <property type="term" value="P:proteolysis"/>
    <property type="evidence" value="ECO:0007669"/>
    <property type="project" value="UniProtKB-KW"/>
</dbReference>
<keyword evidence="3" id="KW-1185">Reference proteome</keyword>
<dbReference type="EMBL" id="JBHRTL010000031">
    <property type="protein sequence ID" value="MFC3156638.1"/>
    <property type="molecule type" value="Genomic_DNA"/>
</dbReference>
<evidence type="ECO:0000256" key="1">
    <source>
        <dbReference type="SAM" id="SignalP"/>
    </source>
</evidence>
<evidence type="ECO:0000313" key="3">
    <source>
        <dbReference type="Proteomes" id="UP001595548"/>
    </source>
</evidence>
<reference evidence="3" key="1">
    <citation type="journal article" date="2019" name="Int. J. Syst. Evol. Microbiol.">
        <title>The Global Catalogue of Microorganisms (GCM) 10K type strain sequencing project: providing services to taxonomists for standard genome sequencing and annotation.</title>
        <authorList>
            <consortium name="The Broad Institute Genomics Platform"/>
            <consortium name="The Broad Institute Genome Sequencing Center for Infectious Disease"/>
            <person name="Wu L."/>
            <person name="Ma J."/>
        </authorList>
    </citation>
    <scope>NUCLEOTIDE SEQUENCE [LARGE SCALE GENOMIC DNA]</scope>
    <source>
        <strain evidence="3">KCTC 52141</strain>
    </source>
</reference>
<dbReference type="InterPro" id="IPR021109">
    <property type="entry name" value="Peptidase_aspartic_dom_sf"/>
</dbReference>
<sequence>MWRLKLIVFLSSFVLSMVTVAADLSAQMLANGTALISIDGKQRMLRAGQTSPEGVTLINASRAGAEVEYEGATYTLTLSSHIATNFAKVETIEVRLNQSRGGHYRSSGMINGQSVSFMVDTGATSIAMGVVQAERLGLNYLSGDQGMVTTANGPAHAYSVWLRSVSVGGITLSNIQAMVIANFGSQDILLGNSFLGNVSMSTENGVLVLRASQ</sequence>
<dbReference type="CDD" id="cd05483">
    <property type="entry name" value="retropepsin_like_bacteria"/>
    <property type="match status" value="1"/>
</dbReference>
<keyword evidence="1" id="KW-0732">Signal</keyword>
<keyword evidence="2" id="KW-0645">Protease</keyword>
<dbReference type="RefSeq" id="WP_339615800.1">
    <property type="nucleotide sequence ID" value="NZ_AP031500.1"/>
</dbReference>
<name>A0ABV7HV05_9GAMM</name>
<protein>
    <submittedName>
        <fullName evidence="2">TIGR02281 family clan AA aspartic protease</fullName>
    </submittedName>
</protein>
<dbReference type="SUPFAM" id="SSF50630">
    <property type="entry name" value="Acid proteases"/>
    <property type="match status" value="1"/>
</dbReference>
<feature type="signal peptide" evidence="1">
    <location>
        <begin position="1"/>
        <end position="21"/>
    </location>
</feature>
<dbReference type="NCBIfam" id="TIGR02281">
    <property type="entry name" value="clan_AA_DTGA"/>
    <property type="match status" value="1"/>
</dbReference>
<organism evidence="2 3">
    <name type="scientific">Gilvimarinus japonicus</name>
    <dbReference type="NCBI Taxonomy" id="1796469"/>
    <lineage>
        <taxon>Bacteria</taxon>
        <taxon>Pseudomonadati</taxon>
        <taxon>Pseudomonadota</taxon>
        <taxon>Gammaproteobacteria</taxon>
        <taxon>Cellvibrionales</taxon>
        <taxon>Cellvibrionaceae</taxon>
        <taxon>Gilvimarinus</taxon>
    </lineage>
</organism>
<dbReference type="Pfam" id="PF13975">
    <property type="entry name" value="gag-asp_proteas"/>
    <property type="match status" value="1"/>
</dbReference>
<keyword evidence="2" id="KW-0378">Hydrolase</keyword>
<dbReference type="InterPro" id="IPR011969">
    <property type="entry name" value="Clan_AA_Asp_peptidase_C"/>
</dbReference>
<evidence type="ECO:0000313" key="2">
    <source>
        <dbReference type="EMBL" id="MFC3156638.1"/>
    </source>
</evidence>
<dbReference type="Gene3D" id="2.40.70.10">
    <property type="entry name" value="Acid Proteases"/>
    <property type="match status" value="1"/>
</dbReference>
<comment type="caution">
    <text evidence="2">The sequence shown here is derived from an EMBL/GenBank/DDBJ whole genome shotgun (WGS) entry which is preliminary data.</text>
</comment>
<gene>
    <name evidence="2" type="ORF">ACFOEB_15610</name>
</gene>
<feature type="chain" id="PRO_5045297549" evidence="1">
    <location>
        <begin position="22"/>
        <end position="213"/>
    </location>
</feature>
<dbReference type="InterPro" id="IPR034122">
    <property type="entry name" value="Retropepsin-like_bacterial"/>
</dbReference>
<proteinExistence type="predicted"/>
<dbReference type="GO" id="GO:0008233">
    <property type="term" value="F:peptidase activity"/>
    <property type="evidence" value="ECO:0007669"/>
    <property type="project" value="UniProtKB-KW"/>
</dbReference>
<accession>A0ABV7HV05</accession>
<dbReference type="Proteomes" id="UP001595548">
    <property type="component" value="Unassembled WGS sequence"/>
</dbReference>